<sequence length="181" mass="21376">MVQNYKNNKVWITKKARMNAEARCLANNNKAIIFLNFYSALLIIISILSIVYNSEIQSLISLFLSIAIMGVSVIIASMDFKEQAIQYKRSYLELMKIEEELDDLENCLDQYNDEQSSKLFMKIKNDYIKILESTPNHKEIDYQKVKRRKESNTSWPILSNYIYNLLYIFILIFPIVLLIYF</sequence>
<name>A0ABT7HZU6_MAMSC</name>
<evidence type="ECO:0000256" key="2">
    <source>
        <dbReference type="SAM" id="Phobius"/>
    </source>
</evidence>
<proteinExistence type="predicted"/>
<feature type="transmembrane region" description="Helical" evidence="2">
    <location>
        <begin position="58"/>
        <end position="80"/>
    </location>
</feature>
<feature type="coiled-coil region" evidence="1">
    <location>
        <begin position="87"/>
        <end position="114"/>
    </location>
</feature>
<evidence type="ECO:0000313" key="4">
    <source>
        <dbReference type="EMBL" id="MDL0117477.1"/>
    </source>
</evidence>
<dbReference type="Proteomes" id="UP001176210">
    <property type="component" value="Unassembled WGS sequence"/>
</dbReference>
<feature type="domain" description="SMODS and SLOG-associating 2TM effector" evidence="3">
    <location>
        <begin position="4"/>
        <end position="178"/>
    </location>
</feature>
<evidence type="ECO:0000259" key="3">
    <source>
        <dbReference type="Pfam" id="PF18160"/>
    </source>
</evidence>
<evidence type="ECO:0000256" key="1">
    <source>
        <dbReference type="SAM" id="Coils"/>
    </source>
</evidence>
<dbReference type="EMBL" id="JAPNQM010000006">
    <property type="protein sequence ID" value="MDL0117477.1"/>
    <property type="molecule type" value="Genomic_DNA"/>
</dbReference>
<keyword evidence="2" id="KW-1133">Transmembrane helix</keyword>
<feature type="transmembrane region" description="Helical" evidence="2">
    <location>
        <begin position="31"/>
        <end position="52"/>
    </location>
</feature>
<protein>
    <submittedName>
        <fullName evidence="4">SLATT domain-containing protein</fullName>
    </submittedName>
</protein>
<dbReference type="NCBIfam" id="NF033631">
    <property type="entry name" value="SLATT_5"/>
    <property type="match status" value="1"/>
</dbReference>
<feature type="transmembrane region" description="Helical" evidence="2">
    <location>
        <begin position="161"/>
        <end position="180"/>
    </location>
</feature>
<evidence type="ECO:0000313" key="5">
    <source>
        <dbReference type="Proteomes" id="UP001176210"/>
    </source>
</evidence>
<gene>
    <name evidence="4" type="ORF">OWO77_10970</name>
</gene>
<keyword evidence="5" id="KW-1185">Reference proteome</keyword>
<reference evidence="4" key="1">
    <citation type="submission" date="2022-09" db="EMBL/GenBank/DDBJ databases">
        <authorList>
            <person name="De Moura G.S."/>
            <person name="Carvalho E."/>
            <person name="Ramos Sanchez E.M."/>
            <person name="Sellera F.P."/>
            <person name="Marques M.F.S."/>
            <person name="Heinemann M.B."/>
            <person name="De Vliegher S."/>
            <person name="Souza F.N."/>
            <person name="Mota R.A."/>
        </authorList>
    </citation>
    <scope>NUCLEOTIDE SEQUENCE</scope>
    <source>
        <strain evidence="4">BR656</strain>
    </source>
</reference>
<dbReference type="Pfam" id="PF18160">
    <property type="entry name" value="SLATT_5"/>
    <property type="match status" value="1"/>
</dbReference>
<organism evidence="4 5">
    <name type="scientific">Mammaliicoccus sciuri</name>
    <name type="common">Staphylococcus sciuri</name>
    <dbReference type="NCBI Taxonomy" id="1296"/>
    <lineage>
        <taxon>Bacteria</taxon>
        <taxon>Bacillati</taxon>
        <taxon>Bacillota</taxon>
        <taxon>Bacilli</taxon>
        <taxon>Bacillales</taxon>
        <taxon>Staphylococcaceae</taxon>
        <taxon>Mammaliicoccus</taxon>
    </lineage>
</organism>
<keyword evidence="1" id="KW-0175">Coiled coil</keyword>
<keyword evidence="2" id="KW-0472">Membrane</keyword>
<comment type="caution">
    <text evidence="4">The sequence shown here is derived from an EMBL/GenBank/DDBJ whole genome shotgun (WGS) entry which is preliminary data.</text>
</comment>
<accession>A0ABT7HZU6</accession>
<dbReference type="RefSeq" id="WP_275431687.1">
    <property type="nucleotide sequence ID" value="NZ_JAFENZ010000001.1"/>
</dbReference>
<dbReference type="InterPro" id="IPR041115">
    <property type="entry name" value="SLATT_5"/>
</dbReference>
<keyword evidence="2" id="KW-0812">Transmembrane</keyword>
<reference evidence="4" key="2">
    <citation type="journal article" date="2023" name="Vet. Microbiol.">
        <title>Emergence of livestock-associated Mammaliicoccus sciuri ST71 co-harbouring mecA and mecC genes in Brazil.</title>
        <authorList>
            <person name="de Moura G.S."/>
            <person name="de Carvalho E."/>
            <person name="Ramos Sanchez E.M."/>
            <person name="Sellera F.P."/>
            <person name="Marques M.F.S."/>
            <person name="Heinemann M.B."/>
            <person name="De Vliegher S."/>
            <person name="Souza F.N."/>
            <person name="Mota R.A."/>
        </authorList>
    </citation>
    <scope>NUCLEOTIDE SEQUENCE</scope>
    <source>
        <strain evidence="4">BR656</strain>
    </source>
</reference>